<feature type="transmembrane region" description="Helical" evidence="1">
    <location>
        <begin position="271"/>
        <end position="292"/>
    </location>
</feature>
<comment type="caution">
    <text evidence="3">The sequence shown here is derived from an EMBL/GenBank/DDBJ whole genome shotgun (WGS) entry which is preliminary data.</text>
</comment>
<feature type="transmembrane region" description="Helical" evidence="1">
    <location>
        <begin position="127"/>
        <end position="146"/>
    </location>
</feature>
<dbReference type="EMBL" id="JBHUDK010000005">
    <property type="protein sequence ID" value="MFD1598675.1"/>
    <property type="molecule type" value="Genomic_DNA"/>
</dbReference>
<keyword evidence="1" id="KW-0812">Transmembrane</keyword>
<protein>
    <submittedName>
        <fullName evidence="3">Phosphatase PAP2 family protein</fullName>
    </submittedName>
</protein>
<evidence type="ECO:0000256" key="1">
    <source>
        <dbReference type="SAM" id="Phobius"/>
    </source>
</evidence>
<reference evidence="3 4" key="1">
    <citation type="journal article" date="2019" name="Int. J. Syst. Evol. Microbiol.">
        <title>The Global Catalogue of Microorganisms (GCM) 10K type strain sequencing project: providing services to taxonomists for standard genome sequencing and annotation.</title>
        <authorList>
            <consortium name="The Broad Institute Genomics Platform"/>
            <consortium name="The Broad Institute Genome Sequencing Center for Infectious Disease"/>
            <person name="Wu L."/>
            <person name="Ma J."/>
        </authorList>
    </citation>
    <scope>NUCLEOTIDE SEQUENCE [LARGE SCALE GENOMIC DNA]</scope>
    <source>
        <strain evidence="3 4">CGMCC 1.12121</strain>
    </source>
</reference>
<accession>A0ABD6CLM7</accession>
<name>A0ABD6CLM7_9EURY</name>
<evidence type="ECO:0000313" key="4">
    <source>
        <dbReference type="Proteomes" id="UP001597085"/>
    </source>
</evidence>
<dbReference type="Pfam" id="PF01569">
    <property type="entry name" value="PAP2"/>
    <property type="match status" value="1"/>
</dbReference>
<feature type="transmembrane region" description="Helical" evidence="1">
    <location>
        <begin position="214"/>
        <end position="232"/>
    </location>
</feature>
<keyword evidence="1" id="KW-0472">Membrane</keyword>
<evidence type="ECO:0000313" key="3">
    <source>
        <dbReference type="EMBL" id="MFD1598675.1"/>
    </source>
</evidence>
<dbReference type="PANTHER" id="PTHR14969">
    <property type="entry name" value="SPHINGOSINE-1-PHOSPHATE PHOSPHOHYDROLASE"/>
    <property type="match status" value="1"/>
</dbReference>
<dbReference type="SMART" id="SM00014">
    <property type="entry name" value="acidPPc"/>
    <property type="match status" value="1"/>
</dbReference>
<feature type="transmembrane region" description="Helical" evidence="1">
    <location>
        <begin position="244"/>
        <end position="265"/>
    </location>
</feature>
<dbReference type="InterPro" id="IPR000326">
    <property type="entry name" value="PAP2/HPO"/>
</dbReference>
<dbReference type="Proteomes" id="UP001597085">
    <property type="component" value="Unassembled WGS sequence"/>
</dbReference>
<keyword evidence="4" id="KW-1185">Reference proteome</keyword>
<feature type="transmembrane region" description="Helical" evidence="1">
    <location>
        <begin position="29"/>
        <end position="52"/>
    </location>
</feature>
<dbReference type="Gene3D" id="1.20.144.10">
    <property type="entry name" value="Phosphatidic acid phosphatase type 2/haloperoxidase"/>
    <property type="match status" value="1"/>
</dbReference>
<dbReference type="RefSeq" id="WP_256419894.1">
    <property type="nucleotide sequence ID" value="NZ_JANHDI010000001.1"/>
</dbReference>
<gene>
    <name evidence="3" type="ORF">ACFSBX_06850</name>
</gene>
<feature type="transmembrane region" description="Helical" evidence="1">
    <location>
        <begin position="190"/>
        <end position="208"/>
    </location>
</feature>
<organism evidence="3 4">
    <name type="scientific">Halobellus rarus</name>
    <dbReference type="NCBI Taxonomy" id="1126237"/>
    <lineage>
        <taxon>Archaea</taxon>
        <taxon>Methanobacteriati</taxon>
        <taxon>Methanobacteriota</taxon>
        <taxon>Stenosarchaea group</taxon>
        <taxon>Halobacteria</taxon>
        <taxon>Halobacteriales</taxon>
        <taxon>Haloferacaceae</taxon>
        <taxon>Halobellus</taxon>
    </lineage>
</organism>
<evidence type="ECO:0000259" key="2">
    <source>
        <dbReference type="SMART" id="SM00014"/>
    </source>
</evidence>
<keyword evidence="1" id="KW-1133">Transmembrane helix</keyword>
<dbReference type="InterPro" id="IPR036938">
    <property type="entry name" value="PAP2/HPO_sf"/>
</dbReference>
<dbReference type="AlphaFoldDB" id="A0ABD6CLM7"/>
<feature type="transmembrane region" description="Helical" evidence="1">
    <location>
        <begin position="64"/>
        <end position="84"/>
    </location>
</feature>
<feature type="transmembrane region" description="Helical" evidence="1">
    <location>
        <begin position="96"/>
        <end position="118"/>
    </location>
</feature>
<sequence>MTAPVTPLAARGVGEIAFAESLPEAVASVFWALTHLGNPYLLLALVAIAYLLGDRVGVSRRNAAFALGLGLCAIGLTVGLKHLFGLPRPPISYRDGLGFPSGHALGSTTFWGGVAVLAHRGRWRRRLAVAGGVVAVVALSRVLIGVHYLADVAAGVAIGVAFLAAAFALGPGFSLDDPAGALATPTHRHVVALFGVALAFGLAALLVAPGESELFLGVGTAAGGTVAWYRFGDRAAAATVDLSGRTLAVGGTGLAVVLGAMSGTAELTESGALIVVVGAVGAVCLLALPVVVARGATDSGADGS</sequence>
<dbReference type="PANTHER" id="PTHR14969:SF13">
    <property type="entry name" value="AT30094P"/>
    <property type="match status" value="1"/>
</dbReference>
<feature type="domain" description="Phosphatidic acid phosphatase type 2/haloperoxidase" evidence="2">
    <location>
        <begin position="62"/>
        <end position="167"/>
    </location>
</feature>
<dbReference type="SUPFAM" id="SSF48317">
    <property type="entry name" value="Acid phosphatase/Vanadium-dependent haloperoxidase"/>
    <property type="match status" value="1"/>
</dbReference>
<proteinExistence type="predicted"/>
<feature type="transmembrane region" description="Helical" evidence="1">
    <location>
        <begin position="152"/>
        <end position="169"/>
    </location>
</feature>